<keyword evidence="6" id="KW-0813">Transport</keyword>
<proteinExistence type="inferred from homology"/>
<protein>
    <recommendedName>
        <fullName evidence="8">MotA/TolQ/ExbB proton channel domain-containing protein</fullName>
    </recommendedName>
</protein>
<evidence type="ECO:0000256" key="2">
    <source>
        <dbReference type="ARBA" id="ARBA00022475"/>
    </source>
</evidence>
<comment type="similarity">
    <text evidence="6">Belongs to the exbB/tolQ family.</text>
</comment>
<keyword evidence="6" id="KW-0653">Protein transport</keyword>
<evidence type="ECO:0000256" key="3">
    <source>
        <dbReference type="ARBA" id="ARBA00022692"/>
    </source>
</evidence>
<evidence type="ECO:0000256" key="1">
    <source>
        <dbReference type="ARBA" id="ARBA00004651"/>
    </source>
</evidence>
<keyword evidence="5 7" id="KW-0472">Membrane</keyword>
<dbReference type="GO" id="GO:0005886">
    <property type="term" value="C:plasma membrane"/>
    <property type="evidence" value="ECO:0007669"/>
    <property type="project" value="UniProtKB-SubCell"/>
</dbReference>
<keyword evidence="4 7" id="KW-1133">Transmembrane helix</keyword>
<sequence>MYFVGLILFIAFLIFSTLLSGSLVSFIDLASIVVVLGFSFPLLMASGLLSDFLRAFKIMGSRVNVWSMIELNKTELALRLAMKLLLISGLSGTIIGIISIASHLSDMSALLPSIGVALLTLHYSILLVFILLPMQAKVKAMILTMDKDYNNENSTH</sequence>
<dbReference type="EMBL" id="FUYN01000006">
    <property type="protein sequence ID" value="SKB64654.1"/>
    <property type="molecule type" value="Genomic_DNA"/>
</dbReference>
<dbReference type="Proteomes" id="UP000243406">
    <property type="component" value="Unassembled WGS sequence"/>
</dbReference>
<evidence type="ECO:0000256" key="5">
    <source>
        <dbReference type="ARBA" id="ARBA00023136"/>
    </source>
</evidence>
<dbReference type="InterPro" id="IPR002898">
    <property type="entry name" value="MotA_ExbB_proton_chnl"/>
</dbReference>
<dbReference type="Pfam" id="PF01618">
    <property type="entry name" value="MotA_ExbB"/>
    <property type="match status" value="1"/>
</dbReference>
<gene>
    <name evidence="9" type="ORF">SAMN02745120_2478</name>
</gene>
<evidence type="ECO:0000259" key="8">
    <source>
        <dbReference type="Pfam" id="PF01618"/>
    </source>
</evidence>
<feature type="transmembrane region" description="Helical" evidence="7">
    <location>
        <begin position="30"/>
        <end position="53"/>
    </location>
</feature>
<keyword evidence="3 7" id="KW-0812">Transmembrane</keyword>
<evidence type="ECO:0000313" key="10">
    <source>
        <dbReference type="Proteomes" id="UP000243406"/>
    </source>
</evidence>
<comment type="subcellular location">
    <subcellularLocation>
        <location evidence="1">Cell membrane</location>
        <topology evidence="1">Multi-pass membrane protein</topology>
    </subcellularLocation>
    <subcellularLocation>
        <location evidence="6">Membrane</location>
        <topology evidence="6">Multi-pass membrane protein</topology>
    </subcellularLocation>
</comment>
<keyword evidence="2" id="KW-1003">Cell membrane</keyword>
<feature type="transmembrane region" description="Helical" evidence="7">
    <location>
        <begin position="110"/>
        <end position="132"/>
    </location>
</feature>
<organism evidence="9 10">
    <name type="scientific">Acetoanaerobium noterae</name>
    <dbReference type="NCBI Taxonomy" id="745369"/>
    <lineage>
        <taxon>Bacteria</taxon>
        <taxon>Bacillati</taxon>
        <taxon>Bacillota</taxon>
        <taxon>Clostridia</taxon>
        <taxon>Peptostreptococcales</taxon>
        <taxon>Filifactoraceae</taxon>
        <taxon>Acetoanaerobium</taxon>
    </lineage>
</organism>
<dbReference type="GO" id="GO:0015031">
    <property type="term" value="P:protein transport"/>
    <property type="evidence" value="ECO:0007669"/>
    <property type="project" value="UniProtKB-KW"/>
</dbReference>
<reference evidence="10" key="1">
    <citation type="submission" date="2017-02" db="EMBL/GenBank/DDBJ databases">
        <authorList>
            <person name="Varghese N."/>
            <person name="Submissions S."/>
        </authorList>
    </citation>
    <scope>NUCLEOTIDE SEQUENCE [LARGE SCALE GENOMIC DNA]</scope>
    <source>
        <strain evidence="10">ATCC 35199</strain>
    </source>
</reference>
<feature type="domain" description="MotA/TolQ/ExbB proton channel" evidence="8">
    <location>
        <begin position="87"/>
        <end position="144"/>
    </location>
</feature>
<accession>A0A1T5CYW7</accession>
<evidence type="ECO:0000313" key="9">
    <source>
        <dbReference type="EMBL" id="SKB64654.1"/>
    </source>
</evidence>
<keyword evidence="10" id="KW-1185">Reference proteome</keyword>
<evidence type="ECO:0000256" key="6">
    <source>
        <dbReference type="RuleBase" id="RU004057"/>
    </source>
</evidence>
<dbReference type="AlphaFoldDB" id="A0A1T5CYW7"/>
<evidence type="ECO:0000256" key="4">
    <source>
        <dbReference type="ARBA" id="ARBA00022989"/>
    </source>
</evidence>
<feature type="transmembrane region" description="Helical" evidence="7">
    <location>
        <begin position="84"/>
        <end position="104"/>
    </location>
</feature>
<name>A0A1T5CYW7_9FIRM</name>
<evidence type="ECO:0000256" key="7">
    <source>
        <dbReference type="SAM" id="Phobius"/>
    </source>
</evidence>
<dbReference type="RefSeq" id="WP_079590255.1">
    <property type="nucleotide sequence ID" value="NZ_FUYN01000006.1"/>
</dbReference>